<evidence type="ECO:0000313" key="2">
    <source>
        <dbReference type="Proteomes" id="UP000034298"/>
    </source>
</evidence>
<proteinExistence type="predicted"/>
<dbReference type="PATRIC" id="fig|2209.62.peg.2947"/>
<name>A0A0F8DR96_METMZ</name>
<reference evidence="1 2" key="1">
    <citation type="journal article" date="2015" name="ISME J.">
        <title>Genomic and phenotypic differentiation among Methanosarcina mazei populations from Columbia River sediment.</title>
        <authorList>
            <person name="Youngblut N.D."/>
            <person name="Wirth J.S."/>
            <person name="Henriksen J.R."/>
            <person name="Smith M."/>
            <person name="Simon H."/>
            <person name="Metcalf W.W."/>
            <person name="Whitaker R.J."/>
        </authorList>
    </citation>
    <scope>NUCLEOTIDE SEQUENCE [LARGE SCALE GENOMIC DNA]</scope>
    <source>
        <strain evidence="1 2">3.F.A.1B.1</strain>
    </source>
</reference>
<sequence length="77" mass="8391">MLIIPVSVVIAGETIIDKVAISPTQPYFGQEFTITAHINDPPTGGMWYCLVGDEPYPESNGVLDETGVFTVKNTFLM</sequence>
<accession>A0A0F8DR96</accession>
<comment type="caution">
    <text evidence="1">The sequence shown here is derived from an EMBL/GenBank/DDBJ whole genome shotgun (WGS) entry which is preliminary data.</text>
</comment>
<dbReference type="Proteomes" id="UP000034298">
    <property type="component" value="Unassembled WGS sequence"/>
</dbReference>
<organism evidence="1 2">
    <name type="scientific">Methanosarcina mazei</name>
    <name type="common">Methanosarcina frisia</name>
    <dbReference type="NCBI Taxonomy" id="2209"/>
    <lineage>
        <taxon>Archaea</taxon>
        <taxon>Methanobacteriati</taxon>
        <taxon>Methanobacteriota</taxon>
        <taxon>Stenosarchaea group</taxon>
        <taxon>Methanomicrobia</taxon>
        <taxon>Methanosarcinales</taxon>
        <taxon>Methanosarcinaceae</taxon>
        <taxon>Methanosarcina</taxon>
    </lineage>
</organism>
<evidence type="ECO:0000313" key="1">
    <source>
        <dbReference type="EMBL" id="KKG30877.1"/>
    </source>
</evidence>
<gene>
    <name evidence="1" type="ORF">DU30_13770</name>
</gene>
<dbReference type="AlphaFoldDB" id="A0A0F8DR96"/>
<protein>
    <submittedName>
        <fullName evidence="1">Uncharacterized protein</fullName>
    </submittedName>
</protein>
<dbReference type="EMBL" id="JJPC01000149">
    <property type="protein sequence ID" value="KKG30877.1"/>
    <property type="molecule type" value="Genomic_DNA"/>
</dbReference>